<dbReference type="InterPro" id="IPR001466">
    <property type="entry name" value="Beta-lactam-related"/>
</dbReference>
<dbReference type="PANTHER" id="PTHR46825:SF9">
    <property type="entry name" value="BETA-LACTAMASE-RELATED DOMAIN-CONTAINING PROTEIN"/>
    <property type="match status" value="1"/>
</dbReference>
<gene>
    <name evidence="3" type="ORF">MQP27_36540</name>
</gene>
<organism evidence="3 4">
    <name type="scientific">Streptomyces cylindrosporus</name>
    <dbReference type="NCBI Taxonomy" id="2927583"/>
    <lineage>
        <taxon>Bacteria</taxon>
        <taxon>Bacillati</taxon>
        <taxon>Actinomycetota</taxon>
        <taxon>Actinomycetes</taxon>
        <taxon>Kitasatosporales</taxon>
        <taxon>Streptomycetaceae</taxon>
        <taxon>Streptomyces</taxon>
    </lineage>
</organism>
<protein>
    <submittedName>
        <fullName evidence="3">Beta-lactamase family protein</fullName>
    </submittedName>
</protein>
<evidence type="ECO:0000259" key="2">
    <source>
        <dbReference type="Pfam" id="PF00144"/>
    </source>
</evidence>
<keyword evidence="1" id="KW-0732">Signal</keyword>
<dbReference type="Gene3D" id="3.40.710.10">
    <property type="entry name" value="DD-peptidase/beta-lactamase superfamily"/>
    <property type="match status" value="1"/>
</dbReference>
<dbReference type="InterPro" id="IPR050491">
    <property type="entry name" value="AmpC-like"/>
</dbReference>
<dbReference type="InterPro" id="IPR006311">
    <property type="entry name" value="TAT_signal"/>
</dbReference>
<keyword evidence="4" id="KW-1185">Reference proteome</keyword>
<dbReference type="PANTHER" id="PTHR46825">
    <property type="entry name" value="D-ALANYL-D-ALANINE-CARBOXYPEPTIDASE/ENDOPEPTIDASE AMPH"/>
    <property type="match status" value="1"/>
</dbReference>
<dbReference type="SUPFAM" id="SSF56601">
    <property type="entry name" value="beta-lactamase/transpeptidase-like"/>
    <property type="match status" value="1"/>
</dbReference>
<proteinExistence type="predicted"/>
<feature type="domain" description="Beta-lactamase-related" evidence="2">
    <location>
        <begin position="52"/>
        <end position="380"/>
    </location>
</feature>
<sequence length="397" mass="42170">MLARPSRRSVIGALGVASAGLALPATASADERPLPVPSGLLPGGRFDAYVAAKAAADEFSGSLLLTRDGRTVLSRSYGMADRQRAVPNGPDTLFALASVTKLFTALAVHRLAQQRKITYGARLGTYLDGFPSSVAENVTVHHLLTHTSGFGDVHMLPGYEDAEARWTTPEQTMKGLTDLIRHSEPGFEPGAGWGYSNSGYVLLGAIVEAVTGMSYYDYVREYVFAAAGMTRTRFLTRPQWEADRRIAHPYYPDEQGSWTDGVSEARYIVGDPAGDAFTTCADLDRFGRLLWRGKLLDPGWTPLMLSGKVPLPPAPSAPTGDGTGVPAQALFQCYGPVGALVSGQWTFSHGGGSTLGVSTSVEVFPETGWGVVVLSNHAGAVVPDIASLARKLITAGR</sequence>
<feature type="signal peptide" evidence="1">
    <location>
        <begin position="1"/>
        <end position="29"/>
    </location>
</feature>
<evidence type="ECO:0000313" key="3">
    <source>
        <dbReference type="EMBL" id="MCI3276597.1"/>
    </source>
</evidence>
<feature type="chain" id="PRO_5045758948" evidence="1">
    <location>
        <begin position="30"/>
        <end position="397"/>
    </location>
</feature>
<dbReference type="Proteomes" id="UP001165269">
    <property type="component" value="Unassembled WGS sequence"/>
</dbReference>
<dbReference type="InterPro" id="IPR012338">
    <property type="entry name" value="Beta-lactam/transpept-like"/>
</dbReference>
<comment type="caution">
    <text evidence="3">The sequence shown here is derived from an EMBL/GenBank/DDBJ whole genome shotgun (WGS) entry which is preliminary data.</text>
</comment>
<dbReference type="EMBL" id="JALDAY010000012">
    <property type="protein sequence ID" value="MCI3276597.1"/>
    <property type="molecule type" value="Genomic_DNA"/>
</dbReference>
<reference evidence="3" key="1">
    <citation type="submission" date="2022-03" db="EMBL/GenBank/DDBJ databases">
        <title>Streptomyces 7R015 and 7R016 isolated from Barleria lupulina in Thailand.</title>
        <authorList>
            <person name="Kanchanasin P."/>
            <person name="Phongsopitanun W."/>
            <person name="Tanasupawat S."/>
        </authorList>
    </citation>
    <scope>NUCLEOTIDE SEQUENCE</scope>
    <source>
        <strain evidence="3">7R015</strain>
    </source>
</reference>
<evidence type="ECO:0000256" key="1">
    <source>
        <dbReference type="SAM" id="SignalP"/>
    </source>
</evidence>
<evidence type="ECO:0000313" key="4">
    <source>
        <dbReference type="Proteomes" id="UP001165269"/>
    </source>
</evidence>
<accession>A0ABS9YH69</accession>
<dbReference type="Pfam" id="PF00144">
    <property type="entry name" value="Beta-lactamase"/>
    <property type="match status" value="1"/>
</dbReference>
<name>A0ABS9YH69_9ACTN</name>
<dbReference type="PROSITE" id="PS51318">
    <property type="entry name" value="TAT"/>
    <property type="match status" value="1"/>
</dbReference>
<dbReference type="RefSeq" id="WP_242773325.1">
    <property type="nucleotide sequence ID" value="NZ_JALDAY010000012.1"/>
</dbReference>